<protein>
    <submittedName>
        <fullName evidence="1">Uncharacterized protein</fullName>
    </submittedName>
</protein>
<name>A0A8S9R628_BRACR</name>
<dbReference type="AlphaFoldDB" id="A0A8S9R628"/>
<dbReference type="Proteomes" id="UP000712600">
    <property type="component" value="Unassembled WGS sequence"/>
</dbReference>
<sequence length="67" mass="7219">MNLGGGSDRCWSVVGSDRGRISVTLLDGIRWISSSILAGSSRRILVAKVKESRRLSSTDKIRGSTRG</sequence>
<comment type="caution">
    <text evidence="1">The sequence shown here is derived from an EMBL/GenBank/DDBJ whole genome shotgun (WGS) entry which is preliminary data.</text>
</comment>
<evidence type="ECO:0000313" key="1">
    <source>
        <dbReference type="EMBL" id="KAF3557905.1"/>
    </source>
</evidence>
<gene>
    <name evidence="1" type="ORF">F2Q69_00012811</name>
</gene>
<evidence type="ECO:0000313" key="2">
    <source>
        <dbReference type="Proteomes" id="UP000712600"/>
    </source>
</evidence>
<reference evidence="1" key="1">
    <citation type="submission" date="2019-12" db="EMBL/GenBank/DDBJ databases">
        <title>Genome sequencing and annotation of Brassica cretica.</title>
        <authorList>
            <person name="Studholme D.J."/>
            <person name="Sarris P."/>
        </authorList>
    </citation>
    <scope>NUCLEOTIDE SEQUENCE</scope>
    <source>
        <strain evidence="1">PFS-109/04</strain>
        <tissue evidence="1">Leaf</tissue>
    </source>
</reference>
<dbReference type="EMBL" id="QGKX02000996">
    <property type="protein sequence ID" value="KAF3557905.1"/>
    <property type="molecule type" value="Genomic_DNA"/>
</dbReference>
<proteinExistence type="predicted"/>
<accession>A0A8S9R628</accession>
<organism evidence="1 2">
    <name type="scientific">Brassica cretica</name>
    <name type="common">Mustard</name>
    <dbReference type="NCBI Taxonomy" id="69181"/>
    <lineage>
        <taxon>Eukaryota</taxon>
        <taxon>Viridiplantae</taxon>
        <taxon>Streptophyta</taxon>
        <taxon>Embryophyta</taxon>
        <taxon>Tracheophyta</taxon>
        <taxon>Spermatophyta</taxon>
        <taxon>Magnoliopsida</taxon>
        <taxon>eudicotyledons</taxon>
        <taxon>Gunneridae</taxon>
        <taxon>Pentapetalae</taxon>
        <taxon>rosids</taxon>
        <taxon>malvids</taxon>
        <taxon>Brassicales</taxon>
        <taxon>Brassicaceae</taxon>
        <taxon>Brassiceae</taxon>
        <taxon>Brassica</taxon>
    </lineage>
</organism>